<dbReference type="InterPro" id="IPR036908">
    <property type="entry name" value="RlpA-like_sf"/>
</dbReference>
<dbReference type="Gene3D" id="2.40.40.10">
    <property type="entry name" value="RlpA-like domain"/>
    <property type="match status" value="1"/>
</dbReference>
<dbReference type="GO" id="GO:0008932">
    <property type="term" value="F:lytic endotransglycosylase activity"/>
    <property type="evidence" value="ECO:0007669"/>
    <property type="project" value="UniProtKB-UniRule"/>
</dbReference>
<dbReference type="GO" id="GO:0071555">
    <property type="term" value="P:cell wall organization"/>
    <property type="evidence" value="ECO:0007669"/>
    <property type="project" value="UniProtKB-KW"/>
</dbReference>
<dbReference type="KEGG" id="geo:Geob_0901"/>
<dbReference type="HOGENOM" id="CLU_042923_7_1_7"/>
<proteinExistence type="inferred from homology"/>
<name>B9M1W7_GEODF</name>
<dbReference type="HAMAP" id="MF_02071">
    <property type="entry name" value="RlpA"/>
    <property type="match status" value="1"/>
</dbReference>
<dbReference type="NCBIfam" id="TIGR00413">
    <property type="entry name" value="rlpA"/>
    <property type="match status" value="1"/>
</dbReference>
<dbReference type="Proteomes" id="UP000007721">
    <property type="component" value="Chromosome"/>
</dbReference>
<dbReference type="OrthoDB" id="9779128at2"/>
<gene>
    <name evidence="3" type="primary">rlpA</name>
    <name evidence="6" type="ordered locus">Geob_0901</name>
</gene>
<reference evidence="6 7" key="1">
    <citation type="submission" date="2009-01" db="EMBL/GenBank/DDBJ databases">
        <title>Complete sequence of Geobacter sp. FRC-32.</title>
        <authorList>
            <consortium name="US DOE Joint Genome Institute"/>
            <person name="Lucas S."/>
            <person name="Copeland A."/>
            <person name="Lapidus A."/>
            <person name="Glavina del Rio T."/>
            <person name="Dalin E."/>
            <person name="Tice H."/>
            <person name="Bruce D."/>
            <person name="Goodwin L."/>
            <person name="Pitluck S."/>
            <person name="Saunders E."/>
            <person name="Brettin T."/>
            <person name="Detter J.C."/>
            <person name="Han C."/>
            <person name="Larimer F."/>
            <person name="Land M."/>
            <person name="Hauser L."/>
            <person name="Kyrpides N."/>
            <person name="Ovchinnikova G."/>
            <person name="Kostka J."/>
            <person name="Richardson P."/>
        </authorList>
    </citation>
    <scope>NUCLEOTIDE SEQUENCE [LARGE SCALE GENOMIC DNA]</scope>
    <source>
        <strain evidence="7">DSM 22248 / JCM 15807 / FRC-32</strain>
    </source>
</reference>
<feature type="domain" description="RlpA-like protein double-psi beta-barrel" evidence="5">
    <location>
        <begin position="58"/>
        <end position="147"/>
    </location>
</feature>
<dbReference type="PANTHER" id="PTHR34183">
    <property type="entry name" value="ENDOLYTIC PEPTIDOGLYCAN TRANSGLYCOSYLASE RLPA"/>
    <property type="match status" value="1"/>
</dbReference>
<dbReference type="InterPro" id="IPR009009">
    <property type="entry name" value="RlpA-like_DPBB"/>
</dbReference>
<dbReference type="EMBL" id="CP001390">
    <property type="protein sequence ID" value="ACM19263.1"/>
    <property type="molecule type" value="Genomic_DNA"/>
</dbReference>
<evidence type="ECO:0000256" key="2">
    <source>
        <dbReference type="ARBA" id="ARBA00023316"/>
    </source>
</evidence>
<dbReference type="PANTHER" id="PTHR34183:SF8">
    <property type="entry name" value="ENDOLYTIC PEPTIDOGLYCAN TRANSGLYCOSYLASE RLPA-RELATED"/>
    <property type="match status" value="1"/>
</dbReference>
<protein>
    <recommendedName>
        <fullName evidence="3">Probable endolytic peptidoglycan transglycosylase RlpA</fullName>
        <ecNumber evidence="3">4.2.2.-</ecNumber>
    </recommendedName>
</protein>
<comment type="similarity">
    <text evidence="3 4">Belongs to the RlpA family.</text>
</comment>
<evidence type="ECO:0000259" key="5">
    <source>
        <dbReference type="Pfam" id="PF03330"/>
    </source>
</evidence>
<dbReference type="SUPFAM" id="SSF50685">
    <property type="entry name" value="Barwin-like endoglucanases"/>
    <property type="match status" value="1"/>
</dbReference>
<dbReference type="CDD" id="cd22268">
    <property type="entry name" value="DPBB_RlpA-like"/>
    <property type="match status" value="1"/>
</dbReference>
<organism evidence="6 7">
    <name type="scientific">Geotalea daltonii (strain DSM 22248 / JCM 15807 / FRC-32)</name>
    <name type="common">Geobacter daltonii</name>
    <dbReference type="NCBI Taxonomy" id="316067"/>
    <lineage>
        <taxon>Bacteria</taxon>
        <taxon>Pseudomonadati</taxon>
        <taxon>Thermodesulfobacteriota</taxon>
        <taxon>Desulfuromonadia</taxon>
        <taxon>Geobacterales</taxon>
        <taxon>Geobacteraceae</taxon>
        <taxon>Geotalea</taxon>
    </lineage>
</organism>
<dbReference type="eggNOG" id="COG0797">
    <property type="taxonomic scope" value="Bacteria"/>
</dbReference>
<dbReference type="Pfam" id="PF03330">
    <property type="entry name" value="DPBB_1"/>
    <property type="match status" value="1"/>
</dbReference>
<dbReference type="GO" id="GO:0000270">
    <property type="term" value="P:peptidoglycan metabolic process"/>
    <property type="evidence" value="ECO:0007669"/>
    <property type="project" value="UniProtKB-UniRule"/>
</dbReference>
<dbReference type="RefSeq" id="WP_012645992.1">
    <property type="nucleotide sequence ID" value="NC_011979.1"/>
</dbReference>
<evidence type="ECO:0000313" key="6">
    <source>
        <dbReference type="EMBL" id="ACM19263.1"/>
    </source>
</evidence>
<evidence type="ECO:0000313" key="7">
    <source>
        <dbReference type="Proteomes" id="UP000007721"/>
    </source>
</evidence>
<dbReference type="InterPro" id="IPR034718">
    <property type="entry name" value="RlpA"/>
</dbReference>
<keyword evidence="2 3" id="KW-0961">Cell wall biogenesis/degradation</keyword>
<comment type="function">
    <text evidence="3">Lytic transglycosylase with a strong preference for naked glycan strands that lack stem peptides.</text>
</comment>
<dbReference type="InterPro" id="IPR012997">
    <property type="entry name" value="RplA"/>
</dbReference>
<keyword evidence="6" id="KW-0449">Lipoprotein</keyword>
<dbReference type="EC" id="4.2.2.-" evidence="3"/>
<accession>B9M1W7</accession>
<evidence type="ECO:0000256" key="1">
    <source>
        <dbReference type="ARBA" id="ARBA00023239"/>
    </source>
</evidence>
<keyword evidence="1 3" id="KW-0456">Lyase</keyword>
<keyword evidence="7" id="KW-1185">Reference proteome</keyword>
<sequence length="157" mass="17175">MASLERRGRSALIAAICLMLLPIHTLPLLAEELRSESRPKETPVTTEVTPKEAKDAEAVGIASYYAKRYDGRKTTSGARYNPEKMTAAHQALPFGTKVKVTNLSNGKEVVVTVNDRCRKRKKPFIDLSRAAARELGFLGNGIAKVKIVPLAEEASLK</sequence>
<dbReference type="AlphaFoldDB" id="B9M1W7"/>
<evidence type="ECO:0000256" key="3">
    <source>
        <dbReference type="HAMAP-Rule" id="MF_02071"/>
    </source>
</evidence>
<evidence type="ECO:0000256" key="4">
    <source>
        <dbReference type="RuleBase" id="RU003495"/>
    </source>
</evidence>
<dbReference type="STRING" id="316067.Geob_0901"/>